<name>A0A9D1H9T7_9FLAO</name>
<comment type="caution">
    <text evidence="2">The sequence shown here is derived from an EMBL/GenBank/DDBJ whole genome shotgun (WGS) entry which is preliminary data.</text>
</comment>
<proteinExistence type="predicted"/>
<dbReference type="EMBL" id="DVLY01000084">
    <property type="protein sequence ID" value="HIT97904.1"/>
    <property type="molecule type" value="Genomic_DNA"/>
</dbReference>
<dbReference type="InterPro" id="IPR036192">
    <property type="entry name" value="Cell_div_ZapA-like_sf"/>
</dbReference>
<dbReference type="Proteomes" id="UP000824161">
    <property type="component" value="Unassembled WGS sequence"/>
</dbReference>
<reference evidence="2" key="2">
    <citation type="journal article" date="2021" name="PeerJ">
        <title>Extensive microbial diversity within the chicken gut microbiome revealed by metagenomics and culture.</title>
        <authorList>
            <person name="Gilroy R."/>
            <person name="Ravi A."/>
            <person name="Getino M."/>
            <person name="Pursley I."/>
            <person name="Horton D.L."/>
            <person name="Alikhan N.F."/>
            <person name="Baker D."/>
            <person name="Gharbi K."/>
            <person name="Hall N."/>
            <person name="Watson M."/>
            <person name="Adriaenssens E.M."/>
            <person name="Foster-Nyarko E."/>
            <person name="Jarju S."/>
            <person name="Secka A."/>
            <person name="Antonio M."/>
            <person name="Oren A."/>
            <person name="Chaudhuri R.R."/>
            <person name="La Ragione R."/>
            <person name="Hildebrand F."/>
            <person name="Pallen M.J."/>
        </authorList>
    </citation>
    <scope>NUCLEOTIDE SEQUENCE</scope>
    <source>
        <strain evidence="2">1383</strain>
    </source>
</reference>
<evidence type="ECO:0000313" key="3">
    <source>
        <dbReference type="Proteomes" id="UP000824161"/>
    </source>
</evidence>
<protein>
    <submittedName>
        <fullName evidence="2">Cell division protein ZapA</fullName>
    </submittedName>
</protein>
<sequence length="117" mass="13409">MATTYQEEGKNLKINVFIADEKYAILIPRNEHQSDEEEIIRRSAKRVNDAIRELESVQKGITRVNSLAMVALQLAVNLSKLSAAHQSRENDIEKSLRELEAELGEEVKRINEYISKE</sequence>
<feature type="coiled-coil region" evidence="1">
    <location>
        <begin position="82"/>
        <end position="116"/>
    </location>
</feature>
<organism evidence="2 3">
    <name type="scientific">Candidatus Merdimorpha stercoravium</name>
    <dbReference type="NCBI Taxonomy" id="2840863"/>
    <lineage>
        <taxon>Bacteria</taxon>
        <taxon>Pseudomonadati</taxon>
        <taxon>Bacteroidota</taxon>
        <taxon>Flavobacteriia</taxon>
        <taxon>Flavobacteriales</taxon>
        <taxon>Candidatus Merdimorpha</taxon>
    </lineage>
</organism>
<keyword evidence="2" id="KW-0131">Cell cycle</keyword>
<dbReference type="SUPFAM" id="SSF102829">
    <property type="entry name" value="Cell division protein ZapA-like"/>
    <property type="match status" value="1"/>
</dbReference>
<evidence type="ECO:0000313" key="2">
    <source>
        <dbReference type="EMBL" id="HIT97904.1"/>
    </source>
</evidence>
<keyword evidence="2" id="KW-0132">Cell division</keyword>
<gene>
    <name evidence="2" type="ORF">IAC44_03600</name>
</gene>
<reference evidence="2" key="1">
    <citation type="submission" date="2020-10" db="EMBL/GenBank/DDBJ databases">
        <authorList>
            <person name="Gilroy R."/>
        </authorList>
    </citation>
    <scope>NUCLEOTIDE SEQUENCE</scope>
    <source>
        <strain evidence="2">1383</strain>
    </source>
</reference>
<dbReference type="AlphaFoldDB" id="A0A9D1H9T7"/>
<dbReference type="InterPro" id="IPR007838">
    <property type="entry name" value="Cell_div_ZapA-like"/>
</dbReference>
<dbReference type="Pfam" id="PF05164">
    <property type="entry name" value="ZapA"/>
    <property type="match status" value="1"/>
</dbReference>
<dbReference type="GO" id="GO:0051301">
    <property type="term" value="P:cell division"/>
    <property type="evidence" value="ECO:0007669"/>
    <property type="project" value="UniProtKB-KW"/>
</dbReference>
<keyword evidence="1" id="KW-0175">Coiled coil</keyword>
<evidence type="ECO:0000256" key="1">
    <source>
        <dbReference type="SAM" id="Coils"/>
    </source>
</evidence>
<accession>A0A9D1H9T7</accession>